<evidence type="ECO:0000313" key="2">
    <source>
        <dbReference type="EMBL" id="OTF71181.1"/>
    </source>
</evidence>
<sequence>MPQQRFRFRELLTKMEKCNESLRAIGNNENSIEQQLNELQTNLRDIVVFIQK</sequence>
<evidence type="ECO:0000259" key="1">
    <source>
        <dbReference type="Pfam" id="PF08919"/>
    </source>
</evidence>
<keyword evidence="3" id="KW-1185">Reference proteome</keyword>
<evidence type="ECO:0000313" key="3">
    <source>
        <dbReference type="Proteomes" id="UP000194236"/>
    </source>
</evidence>
<dbReference type="Proteomes" id="UP000194236">
    <property type="component" value="Unassembled WGS sequence"/>
</dbReference>
<dbReference type="Gene3D" id="1.20.120.330">
    <property type="entry name" value="Nucleotidyltransferases domain 2"/>
    <property type="match status" value="1"/>
</dbReference>
<protein>
    <recommendedName>
        <fullName evidence="1">F-actin binding domain-containing protein</fullName>
    </recommendedName>
</protein>
<name>A0A1Y3ARV7_EURMA</name>
<proteinExistence type="predicted"/>
<dbReference type="Pfam" id="PF08919">
    <property type="entry name" value="F_actin_bind"/>
    <property type="match status" value="1"/>
</dbReference>
<dbReference type="GO" id="GO:0004715">
    <property type="term" value="F:non-membrane spanning protein tyrosine kinase activity"/>
    <property type="evidence" value="ECO:0007669"/>
    <property type="project" value="InterPro"/>
</dbReference>
<dbReference type="AlphaFoldDB" id="A0A1Y3ARV7"/>
<dbReference type="InterPro" id="IPR015015">
    <property type="entry name" value="F-actin-binding"/>
</dbReference>
<comment type="caution">
    <text evidence="2">The sequence shown here is derived from an EMBL/GenBank/DDBJ whole genome shotgun (WGS) entry which is preliminary data.</text>
</comment>
<dbReference type="GO" id="GO:0005524">
    <property type="term" value="F:ATP binding"/>
    <property type="evidence" value="ECO:0007669"/>
    <property type="project" value="InterPro"/>
</dbReference>
<dbReference type="EMBL" id="MUJZ01062243">
    <property type="protein sequence ID" value="OTF71181.1"/>
    <property type="molecule type" value="Genomic_DNA"/>
</dbReference>
<gene>
    <name evidence="2" type="ORF">BLA29_010711</name>
</gene>
<accession>A0A1Y3ARV7</accession>
<organism evidence="2 3">
    <name type="scientific">Euroglyphus maynei</name>
    <name type="common">Mayne's house dust mite</name>
    <dbReference type="NCBI Taxonomy" id="6958"/>
    <lineage>
        <taxon>Eukaryota</taxon>
        <taxon>Metazoa</taxon>
        <taxon>Ecdysozoa</taxon>
        <taxon>Arthropoda</taxon>
        <taxon>Chelicerata</taxon>
        <taxon>Arachnida</taxon>
        <taxon>Acari</taxon>
        <taxon>Acariformes</taxon>
        <taxon>Sarcoptiformes</taxon>
        <taxon>Astigmata</taxon>
        <taxon>Psoroptidia</taxon>
        <taxon>Analgoidea</taxon>
        <taxon>Pyroglyphidae</taxon>
        <taxon>Pyroglyphinae</taxon>
        <taxon>Euroglyphus</taxon>
    </lineage>
</organism>
<feature type="domain" description="F-actin binding" evidence="1">
    <location>
        <begin position="2"/>
        <end position="52"/>
    </location>
</feature>
<reference evidence="2 3" key="1">
    <citation type="submission" date="2017-03" db="EMBL/GenBank/DDBJ databases">
        <title>Genome Survey of Euroglyphus maynei.</title>
        <authorList>
            <person name="Arlian L.G."/>
            <person name="Morgan M.S."/>
            <person name="Rider S.D."/>
        </authorList>
    </citation>
    <scope>NUCLEOTIDE SEQUENCE [LARGE SCALE GENOMIC DNA]</scope>
    <source>
        <strain evidence="2">Arlian Lab</strain>
        <tissue evidence="2">Whole body</tissue>
    </source>
</reference>